<evidence type="ECO:0000259" key="2">
    <source>
        <dbReference type="Pfam" id="PF01048"/>
    </source>
</evidence>
<evidence type="ECO:0000313" key="4">
    <source>
        <dbReference type="Proteomes" id="UP000002499"/>
    </source>
</evidence>
<dbReference type="InterPro" id="IPR035994">
    <property type="entry name" value="Nucleoside_phosphorylase_sf"/>
</dbReference>
<dbReference type="Gene3D" id="3.40.50.1580">
    <property type="entry name" value="Nucleoside phosphorylase domain"/>
    <property type="match status" value="1"/>
</dbReference>
<dbReference type="GO" id="GO:0003824">
    <property type="term" value="F:catalytic activity"/>
    <property type="evidence" value="ECO:0007669"/>
    <property type="project" value="InterPro"/>
</dbReference>
<accession>E9EGL2</accession>
<sequence>MARISDEYDDQRRLKRYTKALCAVKLEMSAVRYTLDQEHRGYKQQDDPTIYILGELSGQNVILACLLSNQGKGAAASVATNVARTFPWICRKGHKGWRFMIGIGGGVPSERHDIRLGDVVISMPQGEHGGVVQYDLGRLTEDDLERKGFLCPPPADLRRAVVTMKSNHVGQDNKNDETVSAMTQKSTSPQDLHTPVARLTCAKRGSDKAVERQDRESNLPEVHYGLIASGDSVVKSAMKRDRNVQALGDVLCFEMEAAGIATEHSCIVIRGISENVDSHKNDAWQKYAAATAAACSKELLSCLDPSRSRAGAAPPKLPRGLLLSDPGPSRLGTRPTFGASRGNNFSVGGF</sequence>
<dbReference type="STRING" id="655827.E9EGL2"/>
<dbReference type="OrthoDB" id="1577640at2759"/>
<dbReference type="Pfam" id="PF01048">
    <property type="entry name" value="PNP_UDP_1"/>
    <property type="match status" value="1"/>
</dbReference>
<reference evidence="3 4" key="1">
    <citation type="journal article" date="2011" name="PLoS Genet.">
        <title>Genome sequencing and comparative transcriptomics of the model entomopathogenic fungi Metarhizium anisopliae and M. acridum.</title>
        <authorList>
            <person name="Gao Q."/>
            <person name="Jin K."/>
            <person name="Ying S.H."/>
            <person name="Zhang Y."/>
            <person name="Xiao G."/>
            <person name="Shang Y."/>
            <person name="Duan Z."/>
            <person name="Hu X."/>
            <person name="Xie X.Q."/>
            <person name="Zhou G."/>
            <person name="Peng G."/>
            <person name="Luo Z."/>
            <person name="Huang W."/>
            <person name="Wang B."/>
            <person name="Fang W."/>
            <person name="Wang S."/>
            <person name="Zhong Y."/>
            <person name="Ma L.J."/>
            <person name="St Leger R.J."/>
            <person name="Zhao G.P."/>
            <person name="Pei Y."/>
            <person name="Feng M.G."/>
            <person name="Xia Y."/>
            <person name="Wang C."/>
        </authorList>
    </citation>
    <scope>NUCLEOTIDE SEQUENCE [LARGE SCALE GENOMIC DNA]</scope>
    <source>
        <strain evidence="3 4">CQMa 102</strain>
    </source>
</reference>
<organism evidence="4">
    <name type="scientific">Metarhizium acridum (strain CQMa 102)</name>
    <dbReference type="NCBI Taxonomy" id="655827"/>
    <lineage>
        <taxon>Eukaryota</taxon>
        <taxon>Fungi</taxon>
        <taxon>Dikarya</taxon>
        <taxon>Ascomycota</taxon>
        <taxon>Pezizomycotina</taxon>
        <taxon>Sordariomycetes</taxon>
        <taxon>Hypocreomycetidae</taxon>
        <taxon>Hypocreales</taxon>
        <taxon>Clavicipitaceae</taxon>
        <taxon>Metarhizium</taxon>
    </lineage>
</organism>
<dbReference type="PANTHER" id="PTHR46082">
    <property type="entry name" value="ATP/GTP-BINDING PROTEIN-RELATED"/>
    <property type="match status" value="1"/>
</dbReference>
<dbReference type="GO" id="GO:0009116">
    <property type="term" value="P:nucleoside metabolic process"/>
    <property type="evidence" value="ECO:0007669"/>
    <property type="project" value="InterPro"/>
</dbReference>
<dbReference type="InterPro" id="IPR000845">
    <property type="entry name" value="Nucleoside_phosphorylase_d"/>
</dbReference>
<feature type="compositionally biased region" description="Polar residues" evidence="1">
    <location>
        <begin position="341"/>
        <end position="350"/>
    </location>
</feature>
<dbReference type="PANTHER" id="PTHR46082:SF11">
    <property type="entry name" value="AAA+ ATPASE DOMAIN-CONTAINING PROTEIN-RELATED"/>
    <property type="match status" value="1"/>
</dbReference>
<dbReference type="HOGENOM" id="CLU_000288_34_22_1"/>
<dbReference type="EMBL" id="GL698597">
    <property type="protein sequence ID" value="EFY84935.1"/>
    <property type="molecule type" value="Genomic_DNA"/>
</dbReference>
<dbReference type="eggNOG" id="ENOG502SHMZ">
    <property type="taxonomic scope" value="Eukaryota"/>
</dbReference>
<dbReference type="KEGG" id="maw:19253321"/>
<feature type="domain" description="Nucleoside phosphorylase" evidence="2">
    <location>
        <begin position="48"/>
        <end position="294"/>
    </location>
</feature>
<dbReference type="GeneID" id="19253321"/>
<dbReference type="InParanoid" id="E9EGL2"/>
<dbReference type="OMA" id="SFEMSAV"/>
<evidence type="ECO:0000313" key="3">
    <source>
        <dbReference type="EMBL" id="EFY84935.1"/>
    </source>
</evidence>
<dbReference type="SUPFAM" id="SSF53167">
    <property type="entry name" value="Purine and uridine phosphorylases"/>
    <property type="match status" value="1"/>
</dbReference>
<dbReference type="AlphaFoldDB" id="E9EGL2"/>
<proteinExistence type="predicted"/>
<protein>
    <submittedName>
        <fullName evidence="3">Pfs, NB-ARC and Ankyrin domain protein</fullName>
    </submittedName>
</protein>
<gene>
    <name evidence="3" type="ORF">MAC_09010</name>
</gene>
<keyword evidence="4" id="KW-1185">Reference proteome</keyword>
<evidence type="ECO:0000256" key="1">
    <source>
        <dbReference type="SAM" id="MobiDB-lite"/>
    </source>
</evidence>
<name>E9EGL2_METAQ</name>
<dbReference type="InterPro" id="IPR053137">
    <property type="entry name" value="NLR-like"/>
</dbReference>
<dbReference type="Proteomes" id="UP000002499">
    <property type="component" value="Unassembled WGS sequence"/>
</dbReference>
<feature type="region of interest" description="Disordered" evidence="1">
    <location>
        <begin position="309"/>
        <end position="350"/>
    </location>
</feature>